<dbReference type="Proteomes" id="UP000675920">
    <property type="component" value="Unplaced"/>
</dbReference>
<protein>
    <submittedName>
        <fullName evidence="9">CoA pyrophosphatase</fullName>
    </submittedName>
</protein>
<accession>A0A8B6X2I1</accession>
<dbReference type="SUPFAM" id="SSF55811">
    <property type="entry name" value="Nudix"/>
    <property type="match status" value="1"/>
</dbReference>
<keyword evidence="6" id="KW-0464">Manganese</keyword>
<keyword evidence="5" id="KW-0460">Magnesium</keyword>
<dbReference type="InterPro" id="IPR000086">
    <property type="entry name" value="NUDIX_hydrolase_dom"/>
</dbReference>
<evidence type="ECO:0000313" key="9">
    <source>
        <dbReference type="RefSeq" id="WP_028310776.1"/>
    </source>
</evidence>
<dbReference type="PROSITE" id="PS51462">
    <property type="entry name" value="NUDIX"/>
    <property type="match status" value="1"/>
</dbReference>
<dbReference type="InterPro" id="IPR015797">
    <property type="entry name" value="NUDIX_hydrolase-like_dom_sf"/>
</dbReference>
<dbReference type="GO" id="GO:0010945">
    <property type="term" value="F:coenzyme A diphosphatase activity"/>
    <property type="evidence" value="ECO:0007669"/>
    <property type="project" value="InterPro"/>
</dbReference>
<dbReference type="InterPro" id="IPR045121">
    <property type="entry name" value="CoAse"/>
</dbReference>
<evidence type="ECO:0000256" key="5">
    <source>
        <dbReference type="ARBA" id="ARBA00022842"/>
    </source>
</evidence>
<sequence>MARPRFDPEHARLVEPDAAGVLIPDARLDAPALRRFFTRAAGGIDSIARAASPDPVDSRPLPTATELAALTPAAVLVGLVQRPAGLTVLLTRRTAHLNDHAGQISFPGGRTDPDDASPVATALREAHEEVGLAPSAVEVIGRLPLHDTSTGFIVTPVVALVEPVEAFAPEPFEVAEVFETPLAFLMDPRNHELREVAWNEGGVAMTRRFRAMPWHSDGERYFIWGATAAMLHSLYRLLASGAD</sequence>
<dbReference type="CDD" id="cd03426">
    <property type="entry name" value="NUDIX_CoAse_Nudt7"/>
    <property type="match status" value="1"/>
</dbReference>
<keyword evidence="8" id="KW-1185">Reference proteome</keyword>
<dbReference type="GO" id="GO:0046872">
    <property type="term" value="F:metal ion binding"/>
    <property type="evidence" value="ECO:0007669"/>
    <property type="project" value="UniProtKB-KW"/>
</dbReference>
<feature type="domain" description="Nudix hydrolase" evidence="7">
    <location>
        <begin position="70"/>
        <end position="201"/>
    </location>
</feature>
<dbReference type="PANTHER" id="PTHR12992">
    <property type="entry name" value="NUDIX HYDROLASE"/>
    <property type="match status" value="1"/>
</dbReference>
<keyword evidence="4" id="KW-0378">Hydrolase</keyword>
<evidence type="ECO:0000259" key="7">
    <source>
        <dbReference type="PROSITE" id="PS51462"/>
    </source>
</evidence>
<proteinExistence type="predicted"/>
<evidence type="ECO:0000256" key="1">
    <source>
        <dbReference type="ARBA" id="ARBA00001936"/>
    </source>
</evidence>
<reference evidence="9" key="1">
    <citation type="submission" date="2025-08" db="UniProtKB">
        <authorList>
            <consortium name="RefSeq"/>
        </authorList>
    </citation>
    <scope>IDENTIFICATION</scope>
</reference>
<dbReference type="NCBIfam" id="NF007980">
    <property type="entry name" value="PRK10707.1"/>
    <property type="match status" value="1"/>
</dbReference>
<evidence type="ECO:0000256" key="6">
    <source>
        <dbReference type="ARBA" id="ARBA00023211"/>
    </source>
</evidence>
<dbReference type="OrthoDB" id="9802805at2"/>
<dbReference type="Gene3D" id="3.90.79.10">
    <property type="entry name" value="Nucleoside Triphosphate Pyrophosphohydrolase"/>
    <property type="match status" value="1"/>
</dbReference>
<comment type="cofactor">
    <cofactor evidence="1">
        <name>Mn(2+)</name>
        <dbReference type="ChEBI" id="CHEBI:29035"/>
    </cofactor>
</comment>
<dbReference type="AlphaFoldDB" id="A0A8B6X2I1"/>
<keyword evidence="3" id="KW-0479">Metal-binding</keyword>
<evidence type="ECO:0000256" key="2">
    <source>
        <dbReference type="ARBA" id="ARBA00001946"/>
    </source>
</evidence>
<evidence type="ECO:0000256" key="4">
    <source>
        <dbReference type="ARBA" id="ARBA00022801"/>
    </source>
</evidence>
<evidence type="ECO:0000256" key="3">
    <source>
        <dbReference type="ARBA" id="ARBA00022723"/>
    </source>
</evidence>
<dbReference type="RefSeq" id="WP_028310776.1">
    <property type="nucleotide sequence ID" value="NZ_AXWS01000008.1"/>
</dbReference>
<organism evidence="8 9">
    <name type="scientific">Derxia gummosa DSM 723</name>
    <dbReference type="NCBI Taxonomy" id="1121388"/>
    <lineage>
        <taxon>Bacteria</taxon>
        <taxon>Pseudomonadati</taxon>
        <taxon>Pseudomonadota</taxon>
        <taxon>Betaproteobacteria</taxon>
        <taxon>Burkholderiales</taxon>
        <taxon>Alcaligenaceae</taxon>
        <taxon>Derxia</taxon>
    </lineage>
</organism>
<dbReference type="PANTHER" id="PTHR12992:SF11">
    <property type="entry name" value="MITOCHONDRIAL COENZYME A DIPHOSPHATASE NUDT8"/>
    <property type="match status" value="1"/>
</dbReference>
<name>A0A8B6X2I1_9BURK</name>
<dbReference type="Pfam" id="PF00293">
    <property type="entry name" value="NUDIX"/>
    <property type="match status" value="1"/>
</dbReference>
<comment type="cofactor">
    <cofactor evidence="2">
        <name>Mg(2+)</name>
        <dbReference type="ChEBI" id="CHEBI:18420"/>
    </cofactor>
</comment>
<evidence type="ECO:0000313" key="8">
    <source>
        <dbReference type="Proteomes" id="UP000675920"/>
    </source>
</evidence>